<comment type="function">
    <text evidence="7 14">Catalyzes the formation of sulfite from adenosine 5'-phosphosulfate (APS) using thioredoxin as an electron donor.</text>
</comment>
<evidence type="ECO:0000256" key="13">
    <source>
        <dbReference type="ARBA" id="ARBA00048441"/>
    </source>
</evidence>
<comment type="pathway">
    <text evidence="8 14">Sulfur metabolism; hydrogen sulfide biosynthesis; sulfite from sulfate.</text>
</comment>
<dbReference type="HOGENOM" id="CLU_044089_1_0_10"/>
<comment type="similarity">
    <text evidence="1 14">Belongs to the PAPS reductase family. CysH subfamily.</text>
</comment>
<evidence type="ECO:0000256" key="9">
    <source>
        <dbReference type="ARBA" id="ARBA00024386"/>
    </source>
</evidence>
<reference evidence="16 17" key="1">
    <citation type="journal article" date="2015" name="Genome Announc.">
        <title>Complete Genome Sequence of the Novel Leech Symbiont Mucinivorans hirudinis M3T.</title>
        <authorList>
            <person name="Nelson M.C."/>
            <person name="Bomar L."/>
            <person name="Graf J."/>
        </authorList>
    </citation>
    <scope>NUCLEOTIDE SEQUENCE [LARGE SCALE GENOMIC DNA]</scope>
    <source>
        <strain evidence="17">M3</strain>
    </source>
</reference>
<dbReference type="Gene3D" id="3.40.50.620">
    <property type="entry name" value="HUPs"/>
    <property type="match status" value="1"/>
</dbReference>
<evidence type="ECO:0000256" key="6">
    <source>
        <dbReference type="ARBA" id="ARBA00023014"/>
    </source>
</evidence>
<dbReference type="EMBL" id="HG934468">
    <property type="protein sequence ID" value="CDN31349.1"/>
    <property type="molecule type" value="Genomic_DNA"/>
</dbReference>
<evidence type="ECO:0000256" key="1">
    <source>
        <dbReference type="ARBA" id="ARBA00009732"/>
    </source>
</evidence>
<evidence type="ECO:0000256" key="3">
    <source>
        <dbReference type="ARBA" id="ARBA00022723"/>
    </source>
</evidence>
<organism evidence="16 17">
    <name type="scientific">Mucinivorans hirudinis</name>
    <dbReference type="NCBI Taxonomy" id="1433126"/>
    <lineage>
        <taxon>Bacteria</taxon>
        <taxon>Pseudomonadati</taxon>
        <taxon>Bacteroidota</taxon>
        <taxon>Bacteroidia</taxon>
        <taxon>Bacteroidales</taxon>
        <taxon>Rikenellaceae</taxon>
        <taxon>Mucinivorans</taxon>
    </lineage>
</organism>
<dbReference type="CDD" id="cd23945">
    <property type="entry name" value="PAPS_reductase"/>
    <property type="match status" value="1"/>
</dbReference>
<comment type="cofactor">
    <cofactor evidence="14">
        <name>[4Fe-4S] cluster</name>
        <dbReference type="ChEBI" id="CHEBI:49883"/>
    </cofactor>
    <text evidence="14">Binds 1 [4Fe-4S] cluster per subunit.</text>
</comment>
<evidence type="ECO:0000256" key="8">
    <source>
        <dbReference type="ARBA" id="ARBA00024327"/>
    </source>
</evidence>
<dbReference type="EC" id="1.8.4.10" evidence="9 14"/>
<comment type="subcellular location">
    <subcellularLocation>
        <location evidence="14">Cytoplasm</location>
    </subcellularLocation>
</comment>
<feature type="binding site" evidence="14">
    <location>
        <position position="199"/>
    </location>
    <ligand>
        <name>[4Fe-4S] cluster</name>
        <dbReference type="ChEBI" id="CHEBI:49883"/>
    </ligand>
</feature>
<protein>
    <recommendedName>
        <fullName evidence="10 14">Adenosine 5'-phosphosulfate reductase</fullName>
        <shortName evidence="14">APS reductase</shortName>
        <ecNumber evidence="9 14">1.8.4.10</ecNumber>
    </recommendedName>
    <alternativeName>
        <fullName evidence="12 14">5'-adenylylsulfate reductase</fullName>
    </alternativeName>
    <alternativeName>
        <fullName evidence="11 14">Thioredoxin-dependent 5'-adenylylsulfate reductase</fullName>
    </alternativeName>
</protein>
<dbReference type="eggNOG" id="COG0175">
    <property type="taxonomic scope" value="Bacteria"/>
</dbReference>
<dbReference type="Proteomes" id="UP000027616">
    <property type="component" value="Chromosome I"/>
</dbReference>
<dbReference type="AlphaFoldDB" id="A0A060RCZ5"/>
<evidence type="ECO:0000256" key="11">
    <source>
        <dbReference type="ARBA" id="ARBA00030894"/>
    </source>
</evidence>
<dbReference type="GO" id="GO:0019379">
    <property type="term" value="P:sulfate assimilation, phosphoadenylyl sulfate reduction by phosphoadenylyl-sulfate reductase (thioredoxin)"/>
    <property type="evidence" value="ECO:0007669"/>
    <property type="project" value="UniProtKB-UniRule"/>
</dbReference>
<sequence>METIKKLNEQLAGMSAAEVVRFFLAEYKGEIALASSLGLEDQVLTDMVVEADREARIFTLDTGRIFPETYSLIARTNEKYGIRLEIFFPDHRLVEEMINTHGINLFYNSVELRKKCCHVRKLEPLSRAFSSLKVWICGLRRSQSVTRAHMQVVEWDEMNNLIKVNPLIDWSEQDCWDYINSKGVPYNVLHSRGFPSIGCQPCTRAVEAGEDVREGRWWWELPEQKECGLHKK</sequence>
<gene>
    <name evidence="14" type="primary">cysH</name>
    <name evidence="16" type="ORF">BN938_1256</name>
</gene>
<dbReference type="GO" id="GO:0070814">
    <property type="term" value="P:hydrogen sulfide biosynthetic process"/>
    <property type="evidence" value="ECO:0007669"/>
    <property type="project" value="UniProtKB-UniRule"/>
</dbReference>
<dbReference type="NCBIfam" id="NF002537">
    <property type="entry name" value="PRK02090.1"/>
    <property type="match status" value="1"/>
</dbReference>
<accession>A0A060RCZ5</accession>
<dbReference type="OrthoDB" id="9794018at2"/>
<name>A0A060RCZ5_9BACT</name>
<feature type="active site" description="Nucleophile; cysteine thiosulfonate intermediate" evidence="14">
    <location>
        <position position="227"/>
    </location>
</feature>
<dbReference type="PATRIC" id="fig|1433126.3.peg.1247"/>
<keyword evidence="2 14" id="KW-0963">Cytoplasm</keyword>
<dbReference type="InterPro" id="IPR004511">
    <property type="entry name" value="PAPS/APS_Rdtase"/>
</dbReference>
<dbReference type="NCBIfam" id="TIGR00434">
    <property type="entry name" value="cysH"/>
    <property type="match status" value="1"/>
</dbReference>
<keyword evidence="4 14" id="KW-0560">Oxidoreductase</keyword>
<dbReference type="GO" id="GO:0004604">
    <property type="term" value="F:phosphoadenylyl-sulfate reductase (thioredoxin) activity"/>
    <property type="evidence" value="ECO:0007669"/>
    <property type="project" value="UniProtKB-UniRule"/>
</dbReference>
<dbReference type="HAMAP" id="MF_00063">
    <property type="entry name" value="CysH"/>
    <property type="match status" value="1"/>
</dbReference>
<evidence type="ECO:0000256" key="14">
    <source>
        <dbReference type="HAMAP-Rule" id="MF_00063"/>
    </source>
</evidence>
<evidence type="ECO:0000313" key="17">
    <source>
        <dbReference type="Proteomes" id="UP000027616"/>
    </source>
</evidence>
<dbReference type="InterPro" id="IPR002500">
    <property type="entry name" value="PAPS_reduct_dom"/>
</dbReference>
<evidence type="ECO:0000313" key="16">
    <source>
        <dbReference type="EMBL" id="CDN31349.1"/>
    </source>
</evidence>
<keyword evidence="17" id="KW-1185">Reference proteome</keyword>
<comment type="catalytic activity">
    <reaction evidence="13 14">
        <text>[thioredoxin]-disulfide + sulfite + AMP + 2 H(+) = adenosine 5'-phosphosulfate + [thioredoxin]-dithiol</text>
        <dbReference type="Rhea" id="RHEA:21976"/>
        <dbReference type="Rhea" id="RHEA-COMP:10698"/>
        <dbReference type="Rhea" id="RHEA-COMP:10700"/>
        <dbReference type="ChEBI" id="CHEBI:15378"/>
        <dbReference type="ChEBI" id="CHEBI:17359"/>
        <dbReference type="ChEBI" id="CHEBI:29950"/>
        <dbReference type="ChEBI" id="CHEBI:50058"/>
        <dbReference type="ChEBI" id="CHEBI:58243"/>
        <dbReference type="ChEBI" id="CHEBI:456215"/>
        <dbReference type="EC" id="1.8.4.10"/>
    </reaction>
</comment>
<keyword evidence="5 14" id="KW-0408">Iron</keyword>
<evidence type="ECO:0000256" key="10">
    <source>
        <dbReference type="ARBA" id="ARBA00029514"/>
    </source>
</evidence>
<dbReference type="PANTHER" id="PTHR46482:SF9">
    <property type="entry name" value="5'-ADENYLYLSULFATE REDUCTASE 1, CHLOROPLASTIC"/>
    <property type="match status" value="1"/>
</dbReference>
<dbReference type="GO" id="GO:0046872">
    <property type="term" value="F:metal ion binding"/>
    <property type="evidence" value="ECO:0007669"/>
    <property type="project" value="UniProtKB-KW"/>
</dbReference>
<feature type="binding site" evidence="14">
    <location>
        <position position="116"/>
    </location>
    <ligand>
        <name>[4Fe-4S] cluster</name>
        <dbReference type="ChEBI" id="CHEBI:49883"/>
    </ligand>
</feature>
<evidence type="ECO:0000256" key="12">
    <source>
        <dbReference type="ARBA" id="ARBA00032041"/>
    </source>
</evidence>
<dbReference type="InterPro" id="IPR011798">
    <property type="entry name" value="APS_reductase"/>
</dbReference>
<dbReference type="GO" id="GO:0019344">
    <property type="term" value="P:cysteine biosynthetic process"/>
    <property type="evidence" value="ECO:0007669"/>
    <property type="project" value="InterPro"/>
</dbReference>
<feature type="domain" description="Phosphoadenosine phosphosulphate reductase" evidence="15">
    <location>
        <begin position="31"/>
        <end position="205"/>
    </location>
</feature>
<dbReference type="GO" id="GO:0051539">
    <property type="term" value="F:4 iron, 4 sulfur cluster binding"/>
    <property type="evidence" value="ECO:0007669"/>
    <property type="project" value="UniProtKB-UniRule"/>
</dbReference>
<evidence type="ECO:0000259" key="15">
    <source>
        <dbReference type="Pfam" id="PF01507"/>
    </source>
</evidence>
<keyword evidence="6 14" id="KW-0411">Iron-sulfur</keyword>
<evidence type="ECO:0000256" key="7">
    <source>
        <dbReference type="ARBA" id="ARBA00024298"/>
    </source>
</evidence>
<keyword evidence="3 14" id="KW-0479">Metal-binding</keyword>
<evidence type="ECO:0000256" key="4">
    <source>
        <dbReference type="ARBA" id="ARBA00023002"/>
    </source>
</evidence>
<dbReference type="NCBIfam" id="TIGR02055">
    <property type="entry name" value="APS_reductase"/>
    <property type="match status" value="1"/>
</dbReference>
<proteinExistence type="inferred from homology"/>
<dbReference type="SUPFAM" id="SSF52402">
    <property type="entry name" value="Adenine nucleotide alpha hydrolases-like"/>
    <property type="match status" value="1"/>
</dbReference>
<evidence type="ECO:0000256" key="2">
    <source>
        <dbReference type="ARBA" id="ARBA00022490"/>
    </source>
</evidence>
<feature type="binding site" evidence="14">
    <location>
        <position position="117"/>
    </location>
    <ligand>
        <name>[4Fe-4S] cluster</name>
        <dbReference type="ChEBI" id="CHEBI:49883"/>
    </ligand>
</feature>
<evidence type="ECO:0000256" key="5">
    <source>
        <dbReference type="ARBA" id="ARBA00023004"/>
    </source>
</evidence>
<dbReference type="Pfam" id="PF01507">
    <property type="entry name" value="PAPS_reduct"/>
    <property type="match status" value="1"/>
</dbReference>
<dbReference type="InterPro" id="IPR014729">
    <property type="entry name" value="Rossmann-like_a/b/a_fold"/>
</dbReference>
<dbReference type="PANTHER" id="PTHR46482">
    <property type="entry name" value="5'-ADENYLYLSULFATE REDUCTASE 3, CHLOROPLASTIC"/>
    <property type="match status" value="1"/>
</dbReference>
<dbReference type="KEGG" id="rbc:BN938_1256"/>
<dbReference type="PIRSF" id="PIRSF000857">
    <property type="entry name" value="PAPS_reductase"/>
    <property type="match status" value="1"/>
</dbReference>
<dbReference type="GO" id="GO:0043866">
    <property type="term" value="F:adenylyl-sulfate reductase (thioredoxin) activity"/>
    <property type="evidence" value="ECO:0007669"/>
    <property type="project" value="UniProtKB-EC"/>
</dbReference>
<feature type="binding site" evidence="14">
    <location>
        <position position="202"/>
    </location>
    <ligand>
        <name>[4Fe-4S] cluster</name>
        <dbReference type="ChEBI" id="CHEBI:49883"/>
    </ligand>
</feature>
<dbReference type="STRING" id="1433126.BN938_1256"/>
<dbReference type="GO" id="GO:0005737">
    <property type="term" value="C:cytoplasm"/>
    <property type="evidence" value="ECO:0007669"/>
    <property type="project" value="UniProtKB-SubCell"/>
</dbReference>